<gene>
    <name evidence="3" type="primary">ORF169632</name>
</gene>
<dbReference type="CDD" id="cd00201">
    <property type="entry name" value="WW"/>
    <property type="match status" value="1"/>
</dbReference>
<protein>
    <recommendedName>
        <fullName evidence="2">WW domain-containing protein</fullName>
    </recommendedName>
</protein>
<dbReference type="Pfam" id="PF00397">
    <property type="entry name" value="WW"/>
    <property type="match status" value="1"/>
</dbReference>
<dbReference type="InterPro" id="IPR002716">
    <property type="entry name" value="PIN_dom"/>
</dbReference>
<dbReference type="InterPro" id="IPR029060">
    <property type="entry name" value="PIN-like_dom_sf"/>
</dbReference>
<dbReference type="CDD" id="cd18727">
    <property type="entry name" value="PIN_Swt1-like"/>
    <property type="match status" value="1"/>
</dbReference>
<name>A0A0B7BAT6_9EUPU</name>
<dbReference type="SUPFAM" id="SSF51045">
    <property type="entry name" value="WW domain"/>
    <property type="match status" value="1"/>
</dbReference>
<sequence length="1046" mass="116694">MARRVDSSTAVDDGSRKETEASQLPPGWELRKSRSRGGLVYYYNTVTGISTWIKPISVSEAQGKYLNEKNGVKLIDKKKSPDRKPSALSLISIQYKEHKDKTSSSSSSGYSQKRKADKIDTSGFSHNKVVKSNFSPELKLSMPEYKVARNKTQPEDSKKSATVYLAKNQVVESSSHDNSKCQEYKVNKKAPKRHFPPDISLVNEAITDTPNSSSVALAAEAASSKKIAKACRRKLTNKPSYDSSQNMLNTSSTVNIGIEGSSEKNSHITSKKVRLKEGVPSTTTLLSDNTNRKDYELGQTDEPECDDFASKGIHSTQSATMRPSLSILDKKKITPIVRKNLSSHDTESIKNSAKNNLSTYNTVNIKQRIRSNISPYNTKNIKTSSTSDLPTSVTKSLKQNNRSNLPTHSTKSLKQSINSDQSTYDTKNINRNDKSDLSTYESLLLSQSSHDKNDPINNNERLYQQQSSYASNINTTSQTIPDYVISPYSLKNSSPRNDNESPLLRDDSIANNISQSSNKITATSIPNRLSDLDIWRHSPENNNWNTSTRSHGKDLWTPEVGSCSLARRQPSPTNAEAEQDIEDMEVDEERLVILSNLQDARVQASSVPDEPRGFLTEAVIQTKLSNPSATSDSVYVTSKRQVILVVDTNILISCLNFLRDVLSYSIQGYEGIVLVLPWVVMQELDFLKNGKGSINNLSVTTSQRAAKAVRFIHSHLMDKNPQLIGQTPVEAREESKLPVECNDDRVLQCCLQFEHKHAGSQVVLLTKDMNLINKAMIMGLKAANNETLWSQLKVPKPQFGNKQISFQERISSTETSDAKIVQLKSLEENEPSHRTSCKQTGEREKFKGSSSIETVKVSRDSSATHIKTAALTAGTSLHEKTLPTEDAVSIPTKVTDEQKRVPQTAAEKTVIMNKFEAVWKLIYDIKSQIGPVLAEGKHHVNYQEAVLLLQVIIPLLTMLKEDFFRCLSLSPVILWEHEDEFKSLCTRLNTFYIQAQNSCTDPSQPIDAFQLINHFCESSNRSLLLAGLEQLSTFITDLNKMFEMCS</sequence>
<feature type="domain" description="WW" evidence="2">
    <location>
        <begin position="22"/>
        <end position="57"/>
    </location>
</feature>
<reference evidence="3" key="1">
    <citation type="submission" date="2014-12" db="EMBL/GenBank/DDBJ databases">
        <title>Insight into the proteome of Arion vulgaris.</title>
        <authorList>
            <person name="Aradska J."/>
            <person name="Bulat T."/>
            <person name="Smidak R."/>
            <person name="Sarate P."/>
            <person name="Gangsoo J."/>
            <person name="Sialana F."/>
            <person name="Bilban M."/>
            <person name="Lubec G."/>
        </authorList>
    </citation>
    <scope>NUCLEOTIDE SEQUENCE</scope>
    <source>
        <tissue evidence="3">Skin</tissue>
    </source>
</reference>
<dbReference type="PANTHER" id="PTHR16161:SF0">
    <property type="entry name" value="TRANSCRIPTIONAL PROTEIN SWT1"/>
    <property type="match status" value="1"/>
</dbReference>
<dbReference type="Gene3D" id="2.20.70.10">
    <property type="match status" value="1"/>
</dbReference>
<accession>A0A0B7BAT6</accession>
<organism evidence="3">
    <name type="scientific">Arion vulgaris</name>
    <dbReference type="NCBI Taxonomy" id="1028688"/>
    <lineage>
        <taxon>Eukaryota</taxon>
        <taxon>Metazoa</taxon>
        <taxon>Spiralia</taxon>
        <taxon>Lophotrochozoa</taxon>
        <taxon>Mollusca</taxon>
        <taxon>Gastropoda</taxon>
        <taxon>Heterobranchia</taxon>
        <taxon>Euthyneura</taxon>
        <taxon>Panpulmonata</taxon>
        <taxon>Eupulmonata</taxon>
        <taxon>Stylommatophora</taxon>
        <taxon>Helicina</taxon>
        <taxon>Arionoidea</taxon>
        <taxon>Arionidae</taxon>
        <taxon>Arion</taxon>
    </lineage>
</organism>
<feature type="region of interest" description="Disordered" evidence="1">
    <location>
        <begin position="376"/>
        <end position="435"/>
    </location>
</feature>
<feature type="compositionally biased region" description="Polar residues" evidence="1">
    <location>
        <begin position="376"/>
        <end position="427"/>
    </location>
</feature>
<dbReference type="PROSITE" id="PS50020">
    <property type="entry name" value="WW_DOMAIN_2"/>
    <property type="match status" value="1"/>
</dbReference>
<dbReference type="AlphaFoldDB" id="A0A0B7BAT6"/>
<dbReference type="SMART" id="SM00670">
    <property type="entry name" value="PINc"/>
    <property type="match status" value="1"/>
</dbReference>
<dbReference type="InterPro" id="IPR036020">
    <property type="entry name" value="WW_dom_sf"/>
</dbReference>
<dbReference type="PANTHER" id="PTHR16161">
    <property type="entry name" value="TRANSCRIPTIONAL PROTEIN SWT1"/>
    <property type="match status" value="1"/>
</dbReference>
<proteinExistence type="predicted"/>
<dbReference type="Gene3D" id="3.40.50.1010">
    <property type="entry name" value="5'-nuclease"/>
    <property type="match status" value="1"/>
</dbReference>
<dbReference type="Pfam" id="PF13638">
    <property type="entry name" value="PIN_4"/>
    <property type="match status" value="1"/>
</dbReference>
<evidence type="ECO:0000313" key="3">
    <source>
        <dbReference type="EMBL" id="CEK89220.1"/>
    </source>
</evidence>
<dbReference type="EMBL" id="HACG01042355">
    <property type="protein sequence ID" value="CEK89220.1"/>
    <property type="molecule type" value="Transcribed_RNA"/>
</dbReference>
<dbReference type="InterPro" id="IPR052626">
    <property type="entry name" value="SWT1_Regulator"/>
</dbReference>
<evidence type="ECO:0000259" key="2">
    <source>
        <dbReference type="PROSITE" id="PS50020"/>
    </source>
</evidence>
<dbReference type="SMART" id="SM00456">
    <property type="entry name" value="WW"/>
    <property type="match status" value="1"/>
</dbReference>
<feature type="region of interest" description="Disordered" evidence="1">
    <location>
        <begin position="98"/>
        <end position="122"/>
    </location>
</feature>
<dbReference type="GO" id="GO:0005634">
    <property type="term" value="C:nucleus"/>
    <property type="evidence" value="ECO:0007669"/>
    <property type="project" value="TreeGrafter"/>
</dbReference>
<dbReference type="SUPFAM" id="SSF88723">
    <property type="entry name" value="PIN domain-like"/>
    <property type="match status" value="1"/>
</dbReference>
<evidence type="ECO:0000256" key="1">
    <source>
        <dbReference type="SAM" id="MobiDB-lite"/>
    </source>
</evidence>
<feature type="region of interest" description="Disordered" evidence="1">
    <location>
        <begin position="1"/>
        <end position="29"/>
    </location>
</feature>
<dbReference type="InterPro" id="IPR001202">
    <property type="entry name" value="WW_dom"/>
</dbReference>